<comment type="similarity">
    <text evidence="1">Belongs to the short-chain dehydrogenases/reductases (SDR) family.</text>
</comment>
<keyword evidence="2" id="KW-0560">Oxidoreductase</keyword>
<dbReference type="PRINTS" id="PR00081">
    <property type="entry name" value="GDHRDH"/>
</dbReference>
<keyword evidence="4" id="KW-1185">Reference proteome</keyword>
<dbReference type="PANTHER" id="PTHR24320:SF148">
    <property type="entry name" value="NAD(P)-BINDING ROSSMANN-FOLD SUPERFAMILY PROTEIN"/>
    <property type="match status" value="1"/>
</dbReference>
<dbReference type="SUPFAM" id="SSF51735">
    <property type="entry name" value="NAD(P)-binding Rossmann-fold domains"/>
    <property type="match status" value="1"/>
</dbReference>
<organism evidence="3 4">
    <name type="scientific">Streptoalloteichus hindustanus</name>
    <dbReference type="NCBI Taxonomy" id="2017"/>
    <lineage>
        <taxon>Bacteria</taxon>
        <taxon>Bacillati</taxon>
        <taxon>Actinomycetota</taxon>
        <taxon>Actinomycetes</taxon>
        <taxon>Pseudonocardiales</taxon>
        <taxon>Pseudonocardiaceae</taxon>
        <taxon>Streptoalloteichus</taxon>
    </lineage>
</organism>
<dbReference type="Gene3D" id="3.40.50.720">
    <property type="entry name" value="NAD(P)-binding Rossmann-like Domain"/>
    <property type="match status" value="1"/>
</dbReference>
<dbReference type="EMBL" id="FQVN01000003">
    <property type="protein sequence ID" value="SHF46137.1"/>
    <property type="molecule type" value="Genomic_DNA"/>
</dbReference>
<evidence type="ECO:0000256" key="1">
    <source>
        <dbReference type="ARBA" id="ARBA00006484"/>
    </source>
</evidence>
<dbReference type="OrthoDB" id="4577644at2"/>
<reference evidence="3 4" key="1">
    <citation type="submission" date="2016-11" db="EMBL/GenBank/DDBJ databases">
        <authorList>
            <person name="Jaros S."/>
            <person name="Januszkiewicz K."/>
            <person name="Wedrychowicz H."/>
        </authorList>
    </citation>
    <scope>NUCLEOTIDE SEQUENCE [LARGE SCALE GENOMIC DNA]</scope>
    <source>
        <strain evidence="3 4">DSM 44523</strain>
    </source>
</reference>
<evidence type="ECO:0000313" key="4">
    <source>
        <dbReference type="Proteomes" id="UP000184501"/>
    </source>
</evidence>
<dbReference type="GO" id="GO:0016491">
    <property type="term" value="F:oxidoreductase activity"/>
    <property type="evidence" value="ECO:0007669"/>
    <property type="project" value="UniProtKB-KW"/>
</dbReference>
<dbReference type="Proteomes" id="UP000184501">
    <property type="component" value="Unassembled WGS sequence"/>
</dbReference>
<dbReference type="InterPro" id="IPR036291">
    <property type="entry name" value="NAD(P)-bd_dom_sf"/>
</dbReference>
<dbReference type="PANTHER" id="PTHR24320">
    <property type="entry name" value="RETINOL DEHYDROGENASE"/>
    <property type="match status" value="1"/>
</dbReference>
<dbReference type="NCBIfam" id="NF004846">
    <property type="entry name" value="PRK06197.1"/>
    <property type="match status" value="1"/>
</dbReference>
<proteinExistence type="inferred from homology"/>
<dbReference type="Pfam" id="PF00106">
    <property type="entry name" value="adh_short"/>
    <property type="match status" value="1"/>
</dbReference>
<dbReference type="InterPro" id="IPR002347">
    <property type="entry name" value="SDR_fam"/>
</dbReference>
<accession>A0A1M5BV21</accession>
<evidence type="ECO:0000256" key="2">
    <source>
        <dbReference type="ARBA" id="ARBA00023002"/>
    </source>
</evidence>
<sequence>MASWTAQDIPDLSGRAALVTGANSGLGLETAARLAEHGALVLMACRSPERGRAALERVGRHGDAELVTLDLADLASVRRAADEVRDRTDGVLDLLVNNAGVMATPRRVTADGHELQFGTNHLGHAALTWLLGPALAAAAAPRVVTVSSLAHRLGGLDVTDPDFQRRPYLSPRAYGQSKLANLLFALELDRRARAAGLPLLSVAAHPGISDTELAPNMARSRRSSVVAASGRVVNRLFSQTADQGALPQLYAATAPDVRGGEYYGPDGFAEFRGAPTRVRPSRAARDAALAARLWTRTAELTGVEPFPA</sequence>
<dbReference type="RefSeq" id="WP_073482773.1">
    <property type="nucleotide sequence ID" value="NZ_FQVN01000003.1"/>
</dbReference>
<dbReference type="STRING" id="2017.SAMN05444320_103738"/>
<protein>
    <submittedName>
        <fullName evidence="3">Protochlorophyllide reductase</fullName>
    </submittedName>
</protein>
<name>A0A1M5BV21_STRHI</name>
<gene>
    <name evidence="3" type="ORF">SAMN05444320_103738</name>
</gene>
<dbReference type="AlphaFoldDB" id="A0A1M5BV21"/>
<evidence type="ECO:0000313" key="3">
    <source>
        <dbReference type="EMBL" id="SHF46137.1"/>
    </source>
</evidence>